<sequence>MNIATSAKPSFAPLLVMFILVGLSGCIGPRVGEPLPPAPTPSQPLGVLDVAARLNARYMDTAQSCSDGGAAHACSGVLIRRSSSSSFWEHSSAAAALGSVTFSYLRADATTPIADASGFIFMDRNTAQQQGKAWFEPRCIYPFIAGTQNAGRPLNGCGFATRSASSNVDQSTCAGLAVPAVTPGLWIQNFQRFGSNPRNQCSLSTHDASQFMTSLVVRGSLASLANTYLNEVLIPTWDVNTPERLPIEAFFYNAVVPGSLINAQMMRHAYSVKTGLSLPIVRLDFARPPTERFSQRVQDQEDGWQVVDRLNARFADNSRQCADGRAPVYCNGVLARASQYSTAFHAWNPNPNTNPKDAVPFSYMRADVKTVRLFYPQGLLFDRLGYTSGPGLVAIEPLCIYMADANTWSRSTQGCGPGTDFPSDSGPCASMGINDLAALGAHFRKVPADPTWQRLHHQCSLAIQPLSFMLAIDGRAQFIGGTESQYYGYNEIMLSAWPQNIPDSLPMDAIFYTSAGGTGAQTQAKQIQQDLFRSSASLIKPVVRIDLSATGQTFSYHREDQGY</sequence>
<accession>A0ABM7CL69</accession>
<gene>
    <name evidence="1" type="ORF">EI693_03235</name>
</gene>
<reference evidence="1 2" key="1">
    <citation type="submission" date="2018-12" db="EMBL/GenBank/DDBJ databases">
        <authorList>
            <person name="Li S."/>
            <person name="Yang R."/>
            <person name="Chen G."/>
            <person name="Zou L."/>
            <person name="Zhang C."/>
            <person name="Chen Y."/>
            <person name="Liu Z."/>
            <person name="Li Y."/>
            <person name="Yan Y."/>
            <person name="Huang M."/>
            <person name="Chen T."/>
        </authorList>
    </citation>
    <scope>NUCLEOTIDE SEQUENCE [LARGE SCALE GENOMIC DNA]</scope>
    <source>
        <strain evidence="1 2">2014</strain>
    </source>
</reference>
<proteinExistence type="predicted"/>
<evidence type="ECO:0000313" key="1">
    <source>
        <dbReference type="EMBL" id="AZL72162.1"/>
    </source>
</evidence>
<dbReference type="Proteomes" id="UP000272622">
    <property type="component" value="Chromosome"/>
</dbReference>
<evidence type="ECO:0000313" key="2">
    <source>
        <dbReference type="Proteomes" id="UP000272622"/>
    </source>
</evidence>
<dbReference type="RefSeq" id="WP_125462476.1">
    <property type="nucleotide sequence ID" value="NZ_CP034337.1"/>
</dbReference>
<name>A0ABM7CL69_9PSED</name>
<evidence type="ECO:0008006" key="3">
    <source>
        <dbReference type="Google" id="ProtNLM"/>
    </source>
</evidence>
<protein>
    <recommendedName>
        <fullName evidence="3">Halovibrin HvnA</fullName>
    </recommendedName>
</protein>
<dbReference type="EMBL" id="CP034337">
    <property type="protein sequence ID" value="AZL72162.1"/>
    <property type="molecule type" value="Genomic_DNA"/>
</dbReference>
<organism evidence="1 2">
    <name type="scientific">Pseudomonas oryziphila</name>
    <dbReference type="NCBI Taxonomy" id="2894079"/>
    <lineage>
        <taxon>Bacteria</taxon>
        <taxon>Pseudomonadati</taxon>
        <taxon>Pseudomonadota</taxon>
        <taxon>Gammaproteobacteria</taxon>
        <taxon>Pseudomonadales</taxon>
        <taxon>Pseudomonadaceae</taxon>
        <taxon>Pseudomonas</taxon>
    </lineage>
</organism>
<keyword evidence="2" id="KW-1185">Reference proteome</keyword>